<comment type="subcellular location">
    <subcellularLocation>
        <location evidence="3">Cytoplasm</location>
    </subcellularLocation>
    <subcellularLocation>
        <location evidence="2">Nucleus</location>
    </subcellularLocation>
</comment>
<name>K5XVW7_AGABU</name>
<keyword evidence="8" id="KW-0653">Protein transport</keyword>
<keyword evidence="9" id="KW-0539">Nucleus</keyword>
<evidence type="ECO:0000313" key="12">
    <source>
        <dbReference type="EMBL" id="EKM79330.1"/>
    </source>
</evidence>
<dbReference type="InterPro" id="IPR040218">
    <property type="entry name" value="SLC7A6OS"/>
</dbReference>
<dbReference type="GO" id="GO:0015031">
    <property type="term" value="P:protein transport"/>
    <property type="evidence" value="ECO:0007669"/>
    <property type="project" value="UniProtKB-KW"/>
</dbReference>
<feature type="compositionally biased region" description="Basic and acidic residues" evidence="10">
    <location>
        <begin position="285"/>
        <end position="304"/>
    </location>
</feature>
<dbReference type="eggNOG" id="ENOG502S794">
    <property type="taxonomic scope" value="Eukaryota"/>
</dbReference>
<evidence type="ECO:0000256" key="4">
    <source>
        <dbReference type="ARBA" id="ARBA00010218"/>
    </source>
</evidence>
<keyword evidence="6" id="KW-0813">Transport</keyword>
<dbReference type="STRING" id="597362.K5XVW7"/>
<dbReference type="InterPro" id="IPR013883">
    <property type="entry name" value="TF_Iwr1_dom"/>
</dbReference>
<dbReference type="RefSeq" id="XP_007330021.1">
    <property type="nucleotide sequence ID" value="XM_007329959.1"/>
</dbReference>
<dbReference type="GO" id="GO:0032502">
    <property type="term" value="P:developmental process"/>
    <property type="evidence" value="ECO:0007669"/>
    <property type="project" value="TreeGrafter"/>
</dbReference>
<evidence type="ECO:0000256" key="6">
    <source>
        <dbReference type="ARBA" id="ARBA00022448"/>
    </source>
</evidence>
<evidence type="ECO:0000256" key="10">
    <source>
        <dbReference type="SAM" id="MobiDB-lite"/>
    </source>
</evidence>
<feature type="region of interest" description="Disordered" evidence="10">
    <location>
        <begin position="83"/>
        <end position="137"/>
    </location>
</feature>
<dbReference type="EMBL" id="JH971390">
    <property type="protein sequence ID" value="EKM79330.1"/>
    <property type="molecule type" value="Genomic_DNA"/>
</dbReference>
<evidence type="ECO:0000313" key="13">
    <source>
        <dbReference type="Proteomes" id="UP000008493"/>
    </source>
</evidence>
<proteinExistence type="inferred from homology"/>
<accession>K5XVW7</accession>
<dbReference type="OrthoDB" id="6255506at2759"/>
<evidence type="ECO:0000256" key="9">
    <source>
        <dbReference type="ARBA" id="ARBA00023242"/>
    </source>
</evidence>
<dbReference type="Pfam" id="PF08574">
    <property type="entry name" value="Iwr1"/>
    <property type="match status" value="1"/>
</dbReference>
<feature type="compositionally biased region" description="Polar residues" evidence="10">
    <location>
        <begin position="186"/>
        <end position="202"/>
    </location>
</feature>
<dbReference type="Proteomes" id="UP000008493">
    <property type="component" value="Unassembled WGS sequence"/>
</dbReference>
<evidence type="ECO:0000256" key="3">
    <source>
        <dbReference type="ARBA" id="ARBA00004496"/>
    </source>
</evidence>
<reference evidence="13" key="1">
    <citation type="journal article" date="2012" name="Proc. Natl. Acad. Sci. U.S.A.">
        <title>Genome sequence of the button mushroom Agaricus bisporus reveals mechanisms governing adaptation to a humic-rich ecological niche.</title>
        <authorList>
            <person name="Morin E."/>
            <person name="Kohler A."/>
            <person name="Baker A.R."/>
            <person name="Foulongne-Oriol M."/>
            <person name="Lombard V."/>
            <person name="Nagy L.G."/>
            <person name="Ohm R.A."/>
            <person name="Patyshakuliyeva A."/>
            <person name="Brun A."/>
            <person name="Aerts A.L."/>
            <person name="Bailey A.M."/>
            <person name="Billette C."/>
            <person name="Coutinho P.M."/>
            <person name="Deakin G."/>
            <person name="Doddapaneni H."/>
            <person name="Floudas D."/>
            <person name="Grimwood J."/>
            <person name="Hilden K."/>
            <person name="Kuees U."/>
            <person name="LaButti K.M."/>
            <person name="Lapidus A."/>
            <person name="Lindquist E.A."/>
            <person name="Lucas S.M."/>
            <person name="Murat C."/>
            <person name="Riley R.W."/>
            <person name="Salamov A.A."/>
            <person name="Schmutz J."/>
            <person name="Subramanian V."/>
            <person name="Woesten H.A.B."/>
            <person name="Xu J."/>
            <person name="Eastwood D.C."/>
            <person name="Foster G.D."/>
            <person name="Sonnenberg A.S."/>
            <person name="Cullen D."/>
            <person name="de Vries R.P."/>
            <person name="Lundell T."/>
            <person name="Hibbett D.S."/>
            <person name="Henrissat B."/>
            <person name="Burton K.S."/>
            <person name="Kerrigan R.W."/>
            <person name="Challen M.P."/>
            <person name="Grigoriev I.V."/>
            <person name="Martin F."/>
        </authorList>
    </citation>
    <scope>NUCLEOTIDE SEQUENCE [LARGE SCALE GENOMIC DNA]</scope>
    <source>
        <strain evidence="13">JB137-S8 / ATCC MYA-4627 / FGSC 10392</strain>
    </source>
</reference>
<evidence type="ECO:0000256" key="5">
    <source>
        <dbReference type="ARBA" id="ARBA00017036"/>
    </source>
</evidence>
<dbReference type="GO" id="GO:0005634">
    <property type="term" value="C:nucleus"/>
    <property type="evidence" value="ECO:0007669"/>
    <property type="project" value="UniProtKB-SubCell"/>
</dbReference>
<feature type="region of interest" description="Disordered" evidence="10">
    <location>
        <begin position="235"/>
        <end position="304"/>
    </location>
</feature>
<feature type="compositionally biased region" description="Acidic residues" evidence="10">
    <location>
        <begin position="246"/>
        <end position="264"/>
    </location>
</feature>
<evidence type="ECO:0000256" key="7">
    <source>
        <dbReference type="ARBA" id="ARBA00022490"/>
    </source>
</evidence>
<comment type="similarity">
    <text evidence="4">Belongs to the IWR1/SLC7A6OS family.</text>
</comment>
<keyword evidence="7" id="KW-0963">Cytoplasm</keyword>
<keyword evidence="13" id="KW-1185">Reference proteome</keyword>
<evidence type="ECO:0000256" key="2">
    <source>
        <dbReference type="ARBA" id="ARBA00004123"/>
    </source>
</evidence>
<dbReference type="AlphaFoldDB" id="K5XVW7"/>
<dbReference type="FunCoup" id="K5XVW7">
    <property type="interactions" value="162"/>
</dbReference>
<evidence type="ECO:0000259" key="11">
    <source>
        <dbReference type="Pfam" id="PF08574"/>
    </source>
</evidence>
<dbReference type="GO" id="GO:0005737">
    <property type="term" value="C:cytoplasm"/>
    <property type="evidence" value="ECO:0007669"/>
    <property type="project" value="UniProtKB-SubCell"/>
</dbReference>
<dbReference type="GeneID" id="18826830"/>
<feature type="compositionally biased region" description="Acidic residues" evidence="10">
    <location>
        <begin position="273"/>
        <end position="284"/>
    </location>
</feature>
<sequence>MCADSSPASSQSYTILRIKRKRNEEPLDALGIIDSRVRRKKSRGGAGVFQYADTVEDGVWKDVKSQKVIQEKISRLAKGEVVRSPVKSIPSEEPEPPLSPIRTKKPRYTIVPPATREHPIGRQGANPPKVHSSNELQKNPFDFRVYDAILSKQRPLQASAPDPEMEKFIPLLNDYLKIHDIMPSSKPVSTSVAPSAKNTASVSDDESGDYVWDVFYHRPVTLSEWNSVATRTGTLTGLPGSALNSDDSDSDSEEEDEADEDSNAEEYYKNDYPDEETDSEPELSDEFHERSDYDEMICDRDEDF</sequence>
<dbReference type="InParanoid" id="K5XVW7"/>
<protein>
    <recommendedName>
        <fullName evidence="5">Probable RNA polymerase II nuclear localization protein SLC7A6OS</fullName>
    </recommendedName>
</protein>
<comment type="function">
    <text evidence="1">Directs RNA polymerase II nuclear import.</text>
</comment>
<dbReference type="HOGENOM" id="CLU_052837_0_0_1"/>
<gene>
    <name evidence="12" type="ORF">AGABI1DRAFT_128488</name>
</gene>
<dbReference type="OMA" id="DWYTNDY"/>
<organism evidence="12 13">
    <name type="scientific">Agaricus bisporus var. burnettii (strain JB137-S8 / ATCC MYA-4627 / FGSC 10392)</name>
    <name type="common">White button mushroom</name>
    <dbReference type="NCBI Taxonomy" id="597362"/>
    <lineage>
        <taxon>Eukaryota</taxon>
        <taxon>Fungi</taxon>
        <taxon>Dikarya</taxon>
        <taxon>Basidiomycota</taxon>
        <taxon>Agaricomycotina</taxon>
        <taxon>Agaricomycetes</taxon>
        <taxon>Agaricomycetidae</taxon>
        <taxon>Agaricales</taxon>
        <taxon>Agaricineae</taxon>
        <taxon>Agaricaceae</taxon>
        <taxon>Agaricus</taxon>
    </lineage>
</organism>
<evidence type="ECO:0000256" key="8">
    <source>
        <dbReference type="ARBA" id="ARBA00022927"/>
    </source>
</evidence>
<evidence type="ECO:0000256" key="1">
    <source>
        <dbReference type="ARBA" id="ARBA00003202"/>
    </source>
</evidence>
<dbReference type="PANTHER" id="PTHR31196">
    <property type="entry name" value="RNA POLYMERASE II NUCLEAR LOCALIZATION PROTEIN SLC7A6OS-RELATED"/>
    <property type="match status" value="1"/>
</dbReference>
<feature type="region of interest" description="Disordered" evidence="10">
    <location>
        <begin position="184"/>
        <end position="206"/>
    </location>
</feature>
<feature type="domain" description="Transcription factor Iwr1" evidence="11">
    <location>
        <begin position="208"/>
        <end position="276"/>
    </location>
</feature>
<dbReference type="PANTHER" id="PTHR31196:SF2">
    <property type="entry name" value="RNA POLYMERASE II NUCLEAR LOCALIZATION PROTEIN SLC7A6OS-RELATED"/>
    <property type="match status" value="1"/>
</dbReference>
<dbReference type="KEGG" id="abp:AGABI1DRAFT128488"/>